<name>A0A0E4CT56_9STRE</name>
<reference evidence="3" key="1">
    <citation type="submission" date="2015-03" db="EMBL/GenBank/DDBJ databases">
        <authorList>
            <person name="Urmite Genomes"/>
        </authorList>
    </citation>
    <scope>NUCLEOTIDE SEQUENCE [LARGE SCALE GENOMIC DNA]</scope>
    <source>
        <strain evidence="3">FF10</strain>
    </source>
</reference>
<feature type="coiled-coil region" evidence="1">
    <location>
        <begin position="11"/>
        <end position="45"/>
    </location>
</feature>
<evidence type="ECO:0000313" key="2">
    <source>
        <dbReference type="EMBL" id="CQR25336.1"/>
    </source>
</evidence>
<dbReference type="EMBL" id="CTEN01000003">
    <property type="protein sequence ID" value="CQR25336.1"/>
    <property type="molecule type" value="Genomic_DNA"/>
</dbReference>
<evidence type="ECO:0000313" key="3">
    <source>
        <dbReference type="Proteomes" id="UP000198604"/>
    </source>
</evidence>
<dbReference type="STRING" id="1608583.BN1356_01677"/>
<protein>
    <submittedName>
        <fullName evidence="2">DNA repair ATPase</fullName>
    </submittedName>
</protein>
<organism evidence="2 3">
    <name type="scientific">Streptococcus varani</name>
    <dbReference type="NCBI Taxonomy" id="1608583"/>
    <lineage>
        <taxon>Bacteria</taxon>
        <taxon>Bacillati</taxon>
        <taxon>Bacillota</taxon>
        <taxon>Bacilli</taxon>
        <taxon>Lactobacillales</taxon>
        <taxon>Streptococcaceae</taxon>
        <taxon>Streptococcus</taxon>
    </lineage>
</organism>
<keyword evidence="1" id="KW-0175">Coiled coil</keyword>
<evidence type="ECO:0000256" key="1">
    <source>
        <dbReference type="SAM" id="Coils"/>
    </source>
</evidence>
<dbReference type="AlphaFoldDB" id="A0A0E4CT56"/>
<proteinExistence type="predicted"/>
<dbReference type="RefSeq" id="WP_093650891.1">
    <property type="nucleotide sequence ID" value="NZ_CTEN01000003.1"/>
</dbReference>
<dbReference type="OrthoDB" id="1863015at2"/>
<sequence>MEAGHLKKLKRDQLLELMLQQQEKIEEQEAKILELQNELNRKTITLKESGSIAEATLALNGVFEAAQAAADQYLLSIKEKNSQGEKDE</sequence>
<accession>A0A0E4CT56</accession>
<gene>
    <name evidence="2" type="ORF">BN1356_01677</name>
</gene>
<keyword evidence="3" id="KW-1185">Reference proteome</keyword>
<dbReference type="Proteomes" id="UP000198604">
    <property type="component" value="Unassembled WGS sequence"/>
</dbReference>